<name>A0A9W6H9S2_9MICO</name>
<gene>
    <name evidence="1" type="ORF">GCM10017584_17550</name>
</gene>
<reference evidence="1" key="1">
    <citation type="journal article" date="2014" name="Int. J. Syst. Evol. Microbiol.">
        <title>Complete genome sequence of Corynebacterium casei LMG S-19264T (=DSM 44701T), isolated from a smear-ripened cheese.</title>
        <authorList>
            <consortium name="US DOE Joint Genome Institute (JGI-PGF)"/>
            <person name="Walter F."/>
            <person name="Albersmeier A."/>
            <person name="Kalinowski J."/>
            <person name="Ruckert C."/>
        </authorList>
    </citation>
    <scope>NUCLEOTIDE SEQUENCE</scope>
    <source>
        <strain evidence="1">VKM Ac-1401</strain>
    </source>
</reference>
<dbReference type="Proteomes" id="UP001142372">
    <property type="component" value="Unassembled WGS sequence"/>
</dbReference>
<evidence type="ECO:0000313" key="1">
    <source>
        <dbReference type="EMBL" id="GLJ76181.1"/>
    </source>
</evidence>
<organism evidence="1 2">
    <name type="scientific">Leifsonia poae</name>
    <dbReference type="NCBI Taxonomy" id="110933"/>
    <lineage>
        <taxon>Bacteria</taxon>
        <taxon>Bacillati</taxon>
        <taxon>Actinomycetota</taxon>
        <taxon>Actinomycetes</taxon>
        <taxon>Micrococcales</taxon>
        <taxon>Microbacteriaceae</taxon>
        <taxon>Leifsonia</taxon>
    </lineage>
</organism>
<dbReference type="RefSeq" id="WP_271176842.1">
    <property type="nucleotide sequence ID" value="NZ_BAAAJO010000005.1"/>
</dbReference>
<keyword evidence="2" id="KW-1185">Reference proteome</keyword>
<reference evidence="1" key="2">
    <citation type="submission" date="2023-01" db="EMBL/GenBank/DDBJ databases">
        <authorList>
            <person name="Sun Q."/>
            <person name="Evtushenko L."/>
        </authorList>
    </citation>
    <scope>NUCLEOTIDE SEQUENCE</scope>
    <source>
        <strain evidence="1">VKM Ac-1401</strain>
    </source>
</reference>
<accession>A0A9W6H9S2</accession>
<sequence length="112" mass="12000">MRRIHYAGGTLVTGDAIADVVLRYAEALAKQSAAEEMRVPCLSPSGVRDEALLLVGPASQLMATKEDGTDDLQDEEFVQRYEAAIRALGPRAALPLGPDSGFIEGDLSIHFD</sequence>
<dbReference type="EMBL" id="BSEN01000006">
    <property type="protein sequence ID" value="GLJ76181.1"/>
    <property type="molecule type" value="Genomic_DNA"/>
</dbReference>
<dbReference type="AlphaFoldDB" id="A0A9W6H9S2"/>
<comment type="caution">
    <text evidence="1">The sequence shown here is derived from an EMBL/GenBank/DDBJ whole genome shotgun (WGS) entry which is preliminary data.</text>
</comment>
<protein>
    <submittedName>
        <fullName evidence="1">Uncharacterized protein</fullName>
    </submittedName>
</protein>
<evidence type="ECO:0000313" key="2">
    <source>
        <dbReference type="Proteomes" id="UP001142372"/>
    </source>
</evidence>
<proteinExistence type="predicted"/>